<gene>
    <name evidence="2" type="ORF">XcfCFBP6167P_01400</name>
</gene>
<evidence type="ECO:0000313" key="2">
    <source>
        <dbReference type="EMBL" id="ATS90788.1"/>
    </source>
</evidence>
<reference evidence="2" key="1">
    <citation type="journal article" date="2017" name="BMC Genomics">
        <title>Xanthomonas adaptation to common bean is associated with horizontal transfers of genes encoding TAL effectors.</title>
        <authorList>
            <person name="Ruh M."/>
            <person name="Briand M."/>
            <person name="Bonneau S."/>
            <person name="Jacques M.A."/>
            <person name="Chen N.W.G."/>
        </authorList>
    </citation>
    <scope>NUCLEOTIDE SEQUENCE [LARGE SCALE GENOMIC DNA]</scope>
    <source>
        <strain evidence="2">CFBP6167</strain>
    </source>
</reference>
<name>A0A808FLX8_XANCI</name>
<protein>
    <submittedName>
        <fullName evidence="2">Uncharacterized protein</fullName>
    </submittedName>
</protein>
<dbReference type="EMBL" id="CP021018">
    <property type="protein sequence ID" value="ATS90788.1"/>
    <property type="molecule type" value="Genomic_DNA"/>
</dbReference>
<accession>A0A808FLX8</accession>
<organism evidence="2">
    <name type="scientific">Xanthomonas citri pv. phaseoli var. fuscans</name>
    <dbReference type="NCBI Taxonomy" id="473423"/>
    <lineage>
        <taxon>Bacteria</taxon>
        <taxon>Pseudomonadati</taxon>
        <taxon>Pseudomonadota</taxon>
        <taxon>Gammaproteobacteria</taxon>
        <taxon>Lysobacterales</taxon>
        <taxon>Lysobacteraceae</taxon>
        <taxon>Xanthomonas</taxon>
    </lineage>
</organism>
<feature type="compositionally biased region" description="Low complexity" evidence="1">
    <location>
        <begin position="49"/>
        <end position="63"/>
    </location>
</feature>
<feature type="region of interest" description="Disordered" evidence="1">
    <location>
        <begin position="49"/>
        <end position="70"/>
    </location>
</feature>
<sequence length="70" mass="7342">MHRKTATAHHWNARNIGGGNHIVGHARILNVWAGESSGLPVYDGTVTPASSARHGRAGSACRASDSRIDA</sequence>
<evidence type="ECO:0000256" key="1">
    <source>
        <dbReference type="SAM" id="MobiDB-lite"/>
    </source>
</evidence>
<dbReference type="AlphaFoldDB" id="A0A808FLX8"/>
<proteinExistence type="predicted"/>